<feature type="transmembrane region" description="Helical" evidence="6">
    <location>
        <begin position="128"/>
        <end position="148"/>
    </location>
</feature>
<keyword evidence="6" id="KW-1133">Transmembrane helix</keyword>
<reference evidence="8 9" key="1">
    <citation type="submission" date="2023-07" db="EMBL/GenBank/DDBJ databases">
        <title>Sequencing the genomes of 1000 actinobacteria strains.</title>
        <authorList>
            <person name="Klenk H.-P."/>
        </authorList>
    </citation>
    <scope>NUCLEOTIDE SEQUENCE [LARGE SCALE GENOMIC DNA]</scope>
    <source>
        <strain evidence="8 9">DSM 14785</strain>
    </source>
</reference>
<dbReference type="InterPro" id="IPR003594">
    <property type="entry name" value="HATPase_dom"/>
</dbReference>
<dbReference type="CDD" id="cd16917">
    <property type="entry name" value="HATPase_UhpB-NarQ-NarX-like"/>
    <property type="match status" value="1"/>
</dbReference>
<comment type="caution">
    <text evidence="8">The sequence shown here is derived from an EMBL/GenBank/DDBJ whole genome shotgun (WGS) entry which is preliminary data.</text>
</comment>
<keyword evidence="6" id="KW-0812">Transmembrane</keyword>
<name>A0ABU0GI37_9CELL</name>
<keyword evidence="6" id="KW-0472">Membrane</keyword>
<evidence type="ECO:0000256" key="3">
    <source>
        <dbReference type="ARBA" id="ARBA00022679"/>
    </source>
</evidence>
<dbReference type="EC" id="2.7.13.3" evidence="2"/>
<protein>
    <recommendedName>
        <fullName evidence="2">histidine kinase</fullName>
        <ecNumber evidence="2">2.7.13.3</ecNumber>
    </recommendedName>
</protein>
<comment type="catalytic activity">
    <reaction evidence="1">
        <text>ATP + protein L-histidine = ADP + protein N-phospho-L-histidine.</text>
        <dbReference type="EC" id="2.7.13.3"/>
    </reaction>
</comment>
<feature type="transmembrane region" description="Helical" evidence="6">
    <location>
        <begin position="59"/>
        <end position="80"/>
    </location>
</feature>
<evidence type="ECO:0000256" key="2">
    <source>
        <dbReference type="ARBA" id="ARBA00012438"/>
    </source>
</evidence>
<keyword evidence="9" id="KW-1185">Reference proteome</keyword>
<evidence type="ECO:0000256" key="6">
    <source>
        <dbReference type="SAM" id="Phobius"/>
    </source>
</evidence>
<evidence type="ECO:0000256" key="5">
    <source>
        <dbReference type="ARBA" id="ARBA00023012"/>
    </source>
</evidence>
<feature type="transmembrane region" description="Helical" evidence="6">
    <location>
        <begin position="23"/>
        <end position="47"/>
    </location>
</feature>
<accession>A0ABU0GI37</accession>
<gene>
    <name evidence="8" type="ORF">JO380_001099</name>
</gene>
<dbReference type="RefSeq" id="WP_070318881.1">
    <property type="nucleotide sequence ID" value="NZ_JAUSVM010000001.1"/>
</dbReference>
<evidence type="ECO:0000259" key="7">
    <source>
        <dbReference type="Pfam" id="PF02518"/>
    </source>
</evidence>
<evidence type="ECO:0000313" key="8">
    <source>
        <dbReference type="EMBL" id="MDQ0424718.1"/>
    </source>
</evidence>
<keyword evidence="5" id="KW-0902">Two-component regulatory system</keyword>
<organism evidence="8 9">
    <name type="scientific">Cellulomonas iranensis</name>
    <dbReference type="NCBI Taxonomy" id="76862"/>
    <lineage>
        <taxon>Bacteria</taxon>
        <taxon>Bacillati</taxon>
        <taxon>Actinomycetota</taxon>
        <taxon>Actinomycetes</taxon>
        <taxon>Micrococcales</taxon>
        <taxon>Cellulomonadaceae</taxon>
        <taxon>Cellulomonas</taxon>
    </lineage>
</organism>
<keyword evidence="4 8" id="KW-0418">Kinase</keyword>
<dbReference type="PANTHER" id="PTHR24421:SF10">
    <property type="entry name" value="NITRATE_NITRITE SENSOR PROTEIN NARQ"/>
    <property type="match status" value="1"/>
</dbReference>
<dbReference type="EMBL" id="JAUSVM010000001">
    <property type="protein sequence ID" value="MDQ0424718.1"/>
    <property type="molecule type" value="Genomic_DNA"/>
</dbReference>
<dbReference type="Pfam" id="PF02518">
    <property type="entry name" value="HATPase_c"/>
    <property type="match status" value="1"/>
</dbReference>
<evidence type="ECO:0000313" key="9">
    <source>
        <dbReference type="Proteomes" id="UP001240250"/>
    </source>
</evidence>
<evidence type="ECO:0000256" key="1">
    <source>
        <dbReference type="ARBA" id="ARBA00000085"/>
    </source>
</evidence>
<dbReference type="GO" id="GO:0016301">
    <property type="term" value="F:kinase activity"/>
    <property type="evidence" value="ECO:0007669"/>
    <property type="project" value="UniProtKB-KW"/>
</dbReference>
<feature type="domain" description="Histidine kinase/HSP90-like ATPase" evidence="7">
    <location>
        <begin position="295"/>
        <end position="382"/>
    </location>
</feature>
<proteinExistence type="predicted"/>
<dbReference type="Gene3D" id="3.30.565.10">
    <property type="entry name" value="Histidine kinase-like ATPase, C-terminal domain"/>
    <property type="match status" value="1"/>
</dbReference>
<feature type="transmembrane region" description="Helical" evidence="6">
    <location>
        <begin position="92"/>
        <end position="116"/>
    </location>
</feature>
<dbReference type="Proteomes" id="UP001240250">
    <property type="component" value="Unassembled WGS sequence"/>
</dbReference>
<evidence type="ECO:0000256" key="4">
    <source>
        <dbReference type="ARBA" id="ARBA00022777"/>
    </source>
</evidence>
<sequence>MQGGQQVAATATRTRDEVEDRRALLGAAGVVALGYAFGAALQSSWIYSQVLPEWGEIELWRRLSANGVAVTGLVVALVLLRVSSTPGIVGVALRGLGAAVVMGALRVAAQVVLGVYPASDTESLEAEAFAGTLIATISAAIGVAAMLLQRRSRAATRAAEREAVSVEMAVRALEDEEIRVRRAVAEGLHGTLQQRLVLVDARLDAVQAATEGTLPAATADVRWVRSQLAEARDLDVRRMSRLLYPDRLELGVVPAVRALLGRLPATIATNLQVGEGLRHVDDPTRGGLTIPERLLVVRVVEEAVTNALKHGPPSRVDVRMDVTDGVLDVVVVNDGGSFDAPEEPDPTTGTARLAQRLRIAGGSLHVGPGPGGGAVVDARLPLGVLAGEDRTD</sequence>
<dbReference type="InterPro" id="IPR036890">
    <property type="entry name" value="HATPase_C_sf"/>
</dbReference>
<keyword evidence="3" id="KW-0808">Transferase</keyword>
<dbReference type="PANTHER" id="PTHR24421">
    <property type="entry name" value="NITRATE/NITRITE SENSOR PROTEIN NARX-RELATED"/>
    <property type="match status" value="1"/>
</dbReference>
<dbReference type="InterPro" id="IPR050482">
    <property type="entry name" value="Sensor_HK_TwoCompSys"/>
</dbReference>
<dbReference type="SUPFAM" id="SSF55874">
    <property type="entry name" value="ATPase domain of HSP90 chaperone/DNA topoisomerase II/histidine kinase"/>
    <property type="match status" value="1"/>
</dbReference>